<dbReference type="RefSeq" id="XP_022834395.1">
    <property type="nucleotide sequence ID" value="XM_022978627.1"/>
</dbReference>
<dbReference type="GO" id="GO:0005737">
    <property type="term" value="C:cytoplasm"/>
    <property type="evidence" value="ECO:0007669"/>
    <property type="project" value="TreeGrafter"/>
</dbReference>
<dbReference type="SUPFAM" id="SSF49758">
    <property type="entry name" value="Calpain large subunit, middle domain (domain III)"/>
    <property type="match status" value="1"/>
</dbReference>
<dbReference type="PRINTS" id="PR00704">
    <property type="entry name" value="CALPAIN"/>
</dbReference>
<dbReference type="KEGG" id="sliu:111362095"/>
<evidence type="ECO:0000313" key="6">
    <source>
        <dbReference type="RefSeq" id="XP_022834395.1"/>
    </source>
</evidence>
<dbReference type="InterPro" id="IPR022682">
    <property type="entry name" value="Calpain_domain_III"/>
</dbReference>
<dbReference type="Pfam" id="PF00648">
    <property type="entry name" value="Peptidase_C2"/>
    <property type="match status" value="2"/>
</dbReference>
<evidence type="ECO:0000256" key="2">
    <source>
        <dbReference type="PROSITE-ProRule" id="PRU00239"/>
    </source>
</evidence>
<evidence type="ECO:0000256" key="3">
    <source>
        <dbReference type="SAM" id="MobiDB-lite"/>
    </source>
</evidence>
<dbReference type="PROSITE" id="PS50203">
    <property type="entry name" value="CALPAIN_CAT"/>
    <property type="match status" value="1"/>
</dbReference>
<feature type="compositionally biased region" description="Basic and acidic residues" evidence="3">
    <location>
        <begin position="68"/>
        <end position="82"/>
    </location>
</feature>
<dbReference type="InterPro" id="IPR038765">
    <property type="entry name" value="Papain-like_cys_pep_sf"/>
</dbReference>
<feature type="compositionally biased region" description="Low complexity" evidence="3">
    <location>
        <begin position="11"/>
        <end position="25"/>
    </location>
</feature>
<dbReference type="InterPro" id="IPR022684">
    <property type="entry name" value="Calpain_cysteine_protease"/>
</dbReference>
<dbReference type="GeneID" id="111362095"/>
<dbReference type="Gene3D" id="2.60.120.380">
    <property type="match status" value="1"/>
</dbReference>
<dbReference type="GO" id="GO:0004198">
    <property type="term" value="F:calcium-dependent cysteine-type endopeptidase activity"/>
    <property type="evidence" value="ECO:0007669"/>
    <property type="project" value="InterPro"/>
</dbReference>
<comment type="similarity">
    <text evidence="1">Belongs to the peptidase C2 family.</text>
</comment>
<evidence type="ECO:0000259" key="4">
    <source>
        <dbReference type="PROSITE" id="PS50203"/>
    </source>
</evidence>
<accession>A0A9J7ESX2</accession>
<dbReference type="Pfam" id="PF01067">
    <property type="entry name" value="Calpain_III"/>
    <property type="match status" value="1"/>
</dbReference>
<dbReference type="Gene3D" id="3.90.70.10">
    <property type="entry name" value="Cysteine proteinases"/>
    <property type="match status" value="1"/>
</dbReference>
<feature type="region of interest" description="Disordered" evidence="3">
    <location>
        <begin position="1"/>
        <end position="95"/>
    </location>
</feature>
<organism evidence="5 6">
    <name type="scientific">Spodoptera litura</name>
    <name type="common">Asian cotton leafworm</name>
    <dbReference type="NCBI Taxonomy" id="69820"/>
    <lineage>
        <taxon>Eukaryota</taxon>
        <taxon>Metazoa</taxon>
        <taxon>Ecdysozoa</taxon>
        <taxon>Arthropoda</taxon>
        <taxon>Hexapoda</taxon>
        <taxon>Insecta</taxon>
        <taxon>Pterygota</taxon>
        <taxon>Neoptera</taxon>
        <taxon>Endopterygota</taxon>
        <taxon>Lepidoptera</taxon>
        <taxon>Glossata</taxon>
        <taxon>Ditrysia</taxon>
        <taxon>Noctuoidea</taxon>
        <taxon>Noctuidae</taxon>
        <taxon>Amphipyrinae</taxon>
        <taxon>Spodoptera</taxon>
    </lineage>
</organism>
<dbReference type="PANTHER" id="PTHR10183">
    <property type="entry name" value="CALPAIN"/>
    <property type="match status" value="1"/>
</dbReference>
<dbReference type="SUPFAM" id="SSF54001">
    <property type="entry name" value="Cysteine proteinases"/>
    <property type="match status" value="1"/>
</dbReference>
<protein>
    <submittedName>
        <fullName evidence="6">Calpain-1 catalytic subunit-like</fullName>
    </submittedName>
</protein>
<name>A0A9J7ESX2_SPOLT</name>
<dbReference type="PANTHER" id="PTHR10183:SF424">
    <property type="entry name" value="CALPAIN-B-LIKE PROTEIN"/>
    <property type="match status" value="1"/>
</dbReference>
<proteinExistence type="inferred from homology"/>
<feature type="domain" description="Calpain catalytic" evidence="4">
    <location>
        <begin position="67"/>
        <end position="316"/>
    </location>
</feature>
<evidence type="ECO:0000313" key="5">
    <source>
        <dbReference type="Proteomes" id="UP000301870"/>
    </source>
</evidence>
<keyword evidence="5" id="KW-1185">Reference proteome</keyword>
<dbReference type="AlphaFoldDB" id="A0A9J7ESX2"/>
<dbReference type="InterPro" id="IPR036213">
    <property type="entry name" value="Calpain_III_sf"/>
</dbReference>
<evidence type="ECO:0000256" key="1">
    <source>
        <dbReference type="ARBA" id="ARBA00007623"/>
    </source>
</evidence>
<sequence>MRKFMRPRADPAPSSAQSSSPELSPKTNGHVNGATAPPRARPPSARPGSGGALYQDAFPPPAGAAPRRPHEMCSRPRFRGDGAEPQPDGGDSWAAGGALGVAAGALALTPRLLDRALPPHSFRHRYVGAFRFRFWVFGEWRDVVVDDRLPARAHCPLGDTVPARAHCPLGDTVPARTARQHCSHDFTLPLLEKAYAKLHGSYAALRDTSVARALQELSGGVVQSFSLRAQPRALTLQLLQAAAPRSSLLATLLLRLRAPAGAPWCGAWAPGSAEWAALAPHDRDILMSSSDSPDDFWISFDDFVDTFSQLELVHVGPDDWLLEPALQARRPWRAVLARRRWRAGFNAGGPPSSGTSPPTRGLTVCCHSWTHYLTATETTGANPQFLMQISQSEGDDASKCHVVVAVTQQYEPGQSVRSLLTVGFALYALRPGASVGASAGASVGARPLDAAHHGRGAARRRASSYRLRALLREAGVSASNKVLEALVLRFARGARLTHEAYVMALARLHVAHERFRSLDSRLKCNPVSLEEMILMTIYS</sequence>
<dbReference type="Gene3D" id="1.10.238.10">
    <property type="entry name" value="EF-hand"/>
    <property type="match status" value="1"/>
</dbReference>
<dbReference type="GO" id="GO:0006508">
    <property type="term" value="P:proteolysis"/>
    <property type="evidence" value="ECO:0007669"/>
    <property type="project" value="InterPro"/>
</dbReference>
<dbReference type="SMART" id="SM00230">
    <property type="entry name" value="CysPc"/>
    <property type="match status" value="1"/>
</dbReference>
<dbReference type="InterPro" id="IPR001300">
    <property type="entry name" value="Peptidase_C2_calpain_cat"/>
</dbReference>
<comment type="caution">
    <text evidence="2">Lacks conserved residue(s) required for the propagation of feature annotation.</text>
</comment>
<reference evidence="6" key="1">
    <citation type="submission" date="2025-08" db="UniProtKB">
        <authorList>
            <consortium name="RefSeq"/>
        </authorList>
    </citation>
    <scope>IDENTIFICATION</scope>
    <source>
        <strain evidence="6">Ishihara</strain>
        <tissue evidence="6">Whole body</tissue>
    </source>
</reference>
<dbReference type="Proteomes" id="UP000301870">
    <property type="component" value="Unplaced"/>
</dbReference>
<gene>
    <name evidence="6" type="primary">LOC111362095</name>
</gene>
<dbReference type="OrthoDB" id="424753at2759"/>